<name>A0AAN8BYT8_9TELE</name>
<proteinExistence type="predicted"/>
<comment type="caution">
    <text evidence="1">The sequence shown here is derived from an EMBL/GenBank/DDBJ whole genome shotgun (WGS) entry which is preliminary data.</text>
</comment>
<keyword evidence="2" id="KW-1185">Reference proteome</keyword>
<dbReference type="Proteomes" id="UP001335648">
    <property type="component" value="Unassembled WGS sequence"/>
</dbReference>
<sequence length="67" mass="7503">MVSLLLATKVDVYRVCPSGCTFTKTGKVLVLDTFLPLRIPECMDSMDWTHCSLEVSIKPCILQRGEL</sequence>
<gene>
    <name evidence="1" type="ORF">CesoFtcFv8_013034</name>
</gene>
<evidence type="ECO:0000313" key="1">
    <source>
        <dbReference type="EMBL" id="KAK5892680.1"/>
    </source>
</evidence>
<accession>A0AAN8BYT8</accession>
<evidence type="ECO:0000313" key="2">
    <source>
        <dbReference type="Proteomes" id="UP001335648"/>
    </source>
</evidence>
<reference evidence="1 2" key="1">
    <citation type="journal article" date="2023" name="Mol. Biol. Evol.">
        <title>Genomics of Secondarily Temperate Adaptation in the Only Non-Antarctic Icefish.</title>
        <authorList>
            <person name="Rivera-Colon A.G."/>
            <person name="Rayamajhi N."/>
            <person name="Minhas B.F."/>
            <person name="Madrigal G."/>
            <person name="Bilyk K.T."/>
            <person name="Yoon V."/>
            <person name="Hune M."/>
            <person name="Gregory S."/>
            <person name="Cheng C.H.C."/>
            <person name="Catchen J.M."/>
        </authorList>
    </citation>
    <scope>NUCLEOTIDE SEQUENCE [LARGE SCALE GENOMIC DNA]</scope>
    <source>
        <strain evidence="1">JC2023a</strain>
    </source>
</reference>
<protein>
    <submittedName>
        <fullName evidence="1">Uncharacterized protein</fullName>
    </submittedName>
</protein>
<dbReference type="EMBL" id="JAULUE010002055">
    <property type="protein sequence ID" value="KAK5892680.1"/>
    <property type="molecule type" value="Genomic_DNA"/>
</dbReference>
<organism evidence="1 2">
    <name type="scientific">Champsocephalus esox</name>
    <name type="common">pike icefish</name>
    <dbReference type="NCBI Taxonomy" id="159716"/>
    <lineage>
        <taxon>Eukaryota</taxon>
        <taxon>Metazoa</taxon>
        <taxon>Chordata</taxon>
        <taxon>Craniata</taxon>
        <taxon>Vertebrata</taxon>
        <taxon>Euteleostomi</taxon>
        <taxon>Actinopterygii</taxon>
        <taxon>Neopterygii</taxon>
        <taxon>Teleostei</taxon>
        <taxon>Neoteleostei</taxon>
        <taxon>Acanthomorphata</taxon>
        <taxon>Eupercaria</taxon>
        <taxon>Perciformes</taxon>
        <taxon>Notothenioidei</taxon>
        <taxon>Channichthyidae</taxon>
        <taxon>Champsocephalus</taxon>
    </lineage>
</organism>
<dbReference type="AlphaFoldDB" id="A0AAN8BYT8"/>